<accession>A0A6S6R4K5</accession>
<keyword evidence="5" id="KW-1185">Reference proteome</keyword>
<evidence type="ECO:0000313" key="4">
    <source>
        <dbReference type="EMBL" id="BCJ94402.1"/>
    </source>
</evidence>
<proteinExistence type="inferred from homology"/>
<sequence>MKVKDREYLEQKLKVSGQLLERGKKCLLSHYTNGNFSEFVFFESGKGSKIVDKDGNEYIDYAMGLGPLLLGHAHPDIVKAATKATIEGSVHGFGNIYEVEFAKLLVDAVPGIEKVAFTNSGTEATLQAIKCARAITKRKKIGKFEGNYHGTHDYAQISGRNATSGNIEDPKSVADFGGIYKEVLDNVITLSMNVDETFDKIERFKDELACIILEPLPLMCPLEMKDFIKRLRDITKQYGILLIFDEVVTGFRLGFGGAIEYFGIVPDLVTYGKLIGGGFPVGAVAGPDEYMKVLSFNQMSYGKDKVYLTGTFNGNPVTCAAGVATLEYLKNNKNVYGEMEKKTMYLRTKLEEAAKELKFTFRTLGAASLFVSYFHEGKIENTRAARWKSTMQAFMILRRHMLKNGVILSDTGSYFLSTEHTYEDCDKTVQIFKKTLEEII</sequence>
<dbReference type="GO" id="GO:0030170">
    <property type="term" value="F:pyridoxal phosphate binding"/>
    <property type="evidence" value="ECO:0007669"/>
    <property type="project" value="InterPro"/>
</dbReference>
<comment type="cofactor">
    <cofactor evidence="1">
        <name>pyridoxal 5'-phosphate</name>
        <dbReference type="ChEBI" id="CHEBI:597326"/>
    </cofactor>
</comment>
<dbReference type="InterPro" id="IPR015422">
    <property type="entry name" value="PyrdxlP-dep_Trfase_small"/>
</dbReference>
<evidence type="ECO:0000313" key="5">
    <source>
        <dbReference type="Proteomes" id="UP000515561"/>
    </source>
</evidence>
<evidence type="ECO:0000256" key="3">
    <source>
        <dbReference type="RuleBase" id="RU003560"/>
    </source>
</evidence>
<dbReference type="InterPro" id="IPR049704">
    <property type="entry name" value="Aminotrans_3_PPA_site"/>
</dbReference>
<dbReference type="PANTHER" id="PTHR43713:SF3">
    <property type="entry name" value="GLUTAMATE-1-SEMIALDEHYDE 2,1-AMINOMUTASE 1, CHLOROPLASTIC-RELATED"/>
    <property type="match status" value="1"/>
</dbReference>
<dbReference type="RefSeq" id="WP_184093361.1">
    <property type="nucleotide sequence ID" value="NZ_AP023367.1"/>
</dbReference>
<dbReference type="InterPro" id="IPR005814">
    <property type="entry name" value="Aminotrans_3"/>
</dbReference>
<dbReference type="Pfam" id="PF00202">
    <property type="entry name" value="Aminotran_3"/>
    <property type="match status" value="1"/>
</dbReference>
<organism evidence="4 5">
    <name type="scientific">Anaerocolumna cellulosilytica</name>
    <dbReference type="NCBI Taxonomy" id="433286"/>
    <lineage>
        <taxon>Bacteria</taxon>
        <taxon>Bacillati</taxon>
        <taxon>Bacillota</taxon>
        <taxon>Clostridia</taxon>
        <taxon>Lachnospirales</taxon>
        <taxon>Lachnospiraceae</taxon>
        <taxon>Anaerocolumna</taxon>
    </lineage>
</organism>
<comment type="similarity">
    <text evidence="3">Belongs to the class-III pyridoxal-phosphate-dependent aminotransferase family.</text>
</comment>
<dbReference type="CDD" id="cd00610">
    <property type="entry name" value="OAT_like"/>
    <property type="match status" value="1"/>
</dbReference>
<dbReference type="PROSITE" id="PS00600">
    <property type="entry name" value="AA_TRANSFER_CLASS_3"/>
    <property type="match status" value="1"/>
</dbReference>
<dbReference type="EMBL" id="AP023367">
    <property type="protein sequence ID" value="BCJ94402.1"/>
    <property type="molecule type" value="Genomic_DNA"/>
</dbReference>
<dbReference type="Gene3D" id="3.90.1150.10">
    <property type="entry name" value="Aspartate Aminotransferase, domain 1"/>
    <property type="match status" value="1"/>
</dbReference>
<dbReference type="GO" id="GO:0008483">
    <property type="term" value="F:transaminase activity"/>
    <property type="evidence" value="ECO:0007669"/>
    <property type="project" value="InterPro"/>
</dbReference>
<dbReference type="InterPro" id="IPR015421">
    <property type="entry name" value="PyrdxlP-dep_Trfase_major"/>
</dbReference>
<dbReference type="AlphaFoldDB" id="A0A6S6R4K5"/>
<dbReference type="Proteomes" id="UP000515561">
    <property type="component" value="Chromosome"/>
</dbReference>
<dbReference type="SUPFAM" id="SSF53383">
    <property type="entry name" value="PLP-dependent transferases"/>
    <property type="match status" value="1"/>
</dbReference>
<reference evidence="4 5" key="1">
    <citation type="journal article" date="2016" name="Int. J. Syst. Evol. Microbiol.">
        <title>Descriptions of Anaerotaenia torta gen. nov., sp. nov. and Anaerocolumna cellulosilytica gen. nov., sp. nov. isolated from a methanogenic reactor of cattle waste.</title>
        <authorList>
            <person name="Uek A."/>
            <person name="Ohtaki Y."/>
            <person name="Kaku N."/>
            <person name="Ueki K."/>
        </authorList>
    </citation>
    <scope>NUCLEOTIDE SEQUENCE [LARGE SCALE GENOMIC DNA]</scope>
    <source>
        <strain evidence="4 5">SN021</strain>
    </source>
</reference>
<name>A0A6S6R4K5_9FIRM</name>
<evidence type="ECO:0000256" key="2">
    <source>
        <dbReference type="ARBA" id="ARBA00022898"/>
    </source>
</evidence>
<protein>
    <submittedName>
        <fullName evidence="4">Glutamate-1-semialdehyde 2,1-aminomutase</fullName>
    </submittedName>
</protein>
<keyword evidence="2 3" id="KW-0663">Pyridoxal phosphate</keyword>
<dbReference type="PANTHER" id="PTHR43713">
    <property type="entry name" value="GLUTAMATE-1-SEMIALDEHYDE 2,1-AMINOMUTASE"/>
    <property type="match status" value="1"/>
</dbReference>
<gene>
    <name evidence="4" type="primary">hemL_2</name>
    <name evidence="4" type="ORF">acsn021_19710</name>
</gene>
<dbReference type="InterPro" id="IPR015424">
    <property type="entry name" value="PyrdxlP-dep_Trfase"/>
</dbReference>
<dbReference type="Gene3D" id="3.40.640.10">
    <property type="entry name" value="Type I PLP-dependent aspartate aminotransferase-like (Major domain)"/>
    <property type="match status" value="1"/>
</dbReference>
<dbReference type="KEGG" id="acel:acsn021_19710"/>
<evidence type="ECO:0000256" key="1">
    <source>
        <dbReference type="ARBA" id="ARBA00001933"/>
    </source>
</evidence>